<proteinExistence type="predicted"/>
<keyword evidence="2" id="KW-1185">Reference proteome</keyword>
<comment type="caution">
    <text evidence="1">The sequence shown here is derived from an EMBL/GenBank/DDBJ whole genome shotgun (WGS) entry which is preliminary data.</text>
</comment>
<accession>A0ACC0RIL3</accession>
<dbReference type="EMBL" id="CM009308">
    <property type="protein sequence ID" value="KAI9377101.1"/>
    <property type="molecule type" value="Genomic_DNA"/>
</dbReference>
<name>A0ACC0RIL3_POPTR</name>
<dbReference type="Proteomes" id="UP000006729">
    <property type="component" value="Chromosome 19"/>
</dbReference>
<gene>
    <name evidence="1" type="ORF">POPTR_019G018800v4</name>
</gene>
<evidence type="ECO:0000313" key="1">
    <source>
        <dbReference type="EMBL" id="KAI9377101.1"/>
    </source>
</evidence>
<reference evidence="1 2" key="1">
    <citation type="journal article" date="2006" name="Science">
        <title>The genome of black cottonwood, Populus trichocarpa (Torr. &amp; Gray).</title>
        <authorList>
            <person name="Tuskan G.A."/>
            <person name="Difazio S."/>
            <person name="Jansson S."/>
            <person name="Bohlmann J."/>
            <person name="Grigoriev I."/>
            <person name="Hellsten U."/>
            <person name="Putnam N."/>
            <person name="Ralph S."/>
            <person name="Rombauts S."/>
            <person name="Salamov A."/>
            <person name="Schein J."/>
            <person name="Sterck L."/>
            <person name="Aerts A."/>
            <person name="Bhalerao R.R."/>
            <person name="Bhalerao R.P."/>
            <person name="Blaudez D."/>
            <person name="Boerjan W."/>
            <person name="Brun A."/>
            <person name="Brunner A."/>
            <person name="Busov V."/>
            <person name="Campbell M."/>
            <person name="Carlson J."/>
            <person name="Chalot M."/>
            <person name="Chapman J."/>
            <person name="Chen G.L."/>
            <person name="Cooper D."/>
            <person name="Coutinho P.M."/>
            <person name="Couturier J."/>
            <person name="Covert S."/>
            <person name="Cronk Q."/>
            <person name="Cunningham R."/>
            <person name="Davis J."/>
            <person name="Degroeve S."/>
            <person name="Dejardin A."/>
            <person name="Depamphilis C."/>
            <person name="Detter J."/>
            <person name="Dirks B."/>
            <person name="Dubchak I."/>
            <person name="Duplessis S."/>
            <person name="Ehlting J."/>
            <person name="Ellis B."/>
            <person name="Gendler K."/>
            <person name="Goodstein D."/>
            <person name="Gribskov M."/>
            <person name="Grimwood J."/>
            <person name="Groover A."/>
            <person name="Gunter L."/>
            <person name="Hamberger B."/>
            <person name="Heinze B."/>
            <person name="Helariutta Y."/>
            <person name="Henrissat B."/>
            <person name="Holligan D."/>
            <person name="Holt R."/>
            <person name="Huang W."/>
            <person name="Islam-Faridi N."/>
            <person name="Jones S."/>
            <person name="Jones-Rhoades M."/>
            <person name="Jorgensen R."/>
            <person name="Joshi C."/>
            <person name="Kangasjarvi J."/>
            <person name="Karlsson J."/>
            <person name="Kelleher C."/>
            <person name="Kirkpatrick R."/>
            <person name="Kirst M."/>
            <person name="Kohler A."/>
            <person name="Kalluri U."/>
            <person name="Larimer F."/>
            <person name="Leebens-Mack J."/>
            <person name="Leple J.C."/>
            <person name="Locascio P."/>
            <person name="Lou Y."/>
            <person name="Lucas S."/>
            <person name="Martin F."/>
            <person name="Montanini B."/>
            <person name="Napoli C."/>
            <person name="Nelson D.R."/>
            <person name="Nelson C."/>
            <person name="Nieminen K."/>
            <person name="Nilsson O."/>
            <person name="Pereda V."/>
            <person name="Peter G."/>
            <person name="Philippe R."/>
            <person name="Pilate G."/>
            <person name="Poliakov A."/>
            <person name="Razumovskaya J."/>
            <person name="Richardson P."/>
            <person name="Rinaldi C."/>
            <person name="Ritland K."/>
            <person name="Rouze P."/>
            <person name="Ryaboy D."/>
            <person name="Schmutz J."/>
            <person name="Schrader J."/>
            <person name="Segerman B."/>
            <person name="Shin H."/>
            <person name="Siddiqui A."/>
            <person name="Sterky F."/>
            <person name="Terry A."/>
            <person name="Tsai C.J."/>
            <person name="Uberbacher E."/>
            <person name="Unneberg P."/>
            <person name="Vahala J."/>
            <person name="Wall K."/>
            <person name="Wessler S."/>
            <person name="Yang G."/>
            <person name="Yin T."/>
            <person name="Douglas C."/>
            <person name="Marra M."/>
            <person name="Sandberg G."/>
            <person name="Van de Peer Y."/>
            <person name="Rokhsar D."/>
        </authorList>
    </citation>
    <scope>NUCLEOTIDE SEQUENCE [LARGE SCALE GENOMIC DNA]</scope>
    <source>
        <strain evidence="2">cv. Nisqually</strain>
    </source>
</reference>
<organism evidence="1 2">
    <name type="scientific">Populus trichocarpa</name>
    <name type="common">Western balsam poplar</name>
    <name type="synonym">Populus balsamifera subsp. trichocarpa</name>
    <dbReference type="NCBI Taxonomy" id="3694"/>
    <lineage>
        <taxon>Eukaryota</taxon>
        <taxon>Viridiplantae</taxon>
        <taxon>Streptophyta</taxon>
        <taxon>Embryophyta</taxon>
        <taxon>Tracheophyta</taxon>
        <taxon>Spermatophyta</taxon>
        <taxon>Magnoliopsida</taxon>
        <taxon>eudicotyledons</taxon>
        <taxon>Gunneridae</taxon>
        <taxon>Pentapetalae</taxon>
        <taxon>rosids</taxon>
        <taxon>fabids</taxon>
        <taxon>Malpighiales</taxon>
        <taxon>Salicaceae</taxon>
        <taxon>Saliceae</taxon>
        <taxon>Populus</taxon>
    </lineage>
</organism>
<sequence length="1070" mass="121959">MAAVNNKKSSSSMCEFSYHVFLSFRGADTRKNFTDHLYTALERAGIHVFRDDDAIERGADIECDVEKAIRQSKMSLIVFSSNFASSSWCLDEVAMIMEHKKHHAGHIVLPVFYDVDPSEVQKQTGDLAEAFSGHGKRFKDEKIKRWRKALCKVINLAGMVLHNRPEAKFIQDIVKKVGEMLKRTILHVPSYLVGVDAQVKGINSWIQDRPEDVNIAVICGIGGVGKTTIAKTVFNLNFEQFDCWSFLKDVRETSKQYNGLVQLQMQLLSDLSKGGFHKINNVDDGTIQIRYATRFKKVLIVLDDVDDVGQLKSILEMGKWLYKGSRIIITTRNGRLQSFHDQPCKEFRIMPLHESESLQLFTWHAFRQSQPSEYYLQDSKNIVRYCGGLPLALEVIGFSLSVRTGDSWKRAIREPEALDGGKIHEILRVSYDSLQDDRDKNLFLDIACFFIGEDITFVERIVESCDFYRNVGIQELIDRYLISIDKDNKLAMHQLLREMGWEIVRRESPENHGERSRIWRHGDSFKILRKKNGSRSIKSFILDWEQVNIASKCLVDLNTDAFESMSNLKLIHLNNLRLKGGYENFPKGLVWLCWHHVPWDHIPVDFYLEDLIVLDLCNSSLRHVWHGIRCFPGLKILNLSRCHGLVRTPDFSELLCLEILMLEECTNLAEVHKSIGNLQNLSFSSFKGCINLKRLPDEMCKLTSLQTLILSGCSKLDSEIPNHLEKMKFLGVIRADGPLMSQFQKWASRMWSWLMRNRTLSTKRSFDCLPSSLVNLSLANCNIRDDMMPNNLSSLPCLEHLDLSGNPFEHLPESIGGLKRLDTLMLQGCTSLQSLPSLPSSLERLLISNFGPLLGPLDIYMFGRQEPDKLQCLFKLEHLLNFDLEMIYNVGLQISESMRITQDNTNFDAMTTQGKTTIQVFQDGGISNIYLPVHEIPDWFCHATGTCHACYCVPSSSSFDIFGFNICVVYTCSDLKGNFESSSSPKIRIEAKGQILEYSPEIFGVPEANENMLWLSHWTLSYKLEAGDSVACSIILPACFQVKKFGIHLVSPHQNSADKEGYSIQYLPLA</sequence>
<protein>
    <submittedName>
        <fullName evidence="1">Uncharacterized protein</fullName>
    </submittedName>
</protein>
<evidence type="ECO:0000313" key="2">
    <source>
        <dbReference type="Proteomes" id="UP000006729"/>
    </source>
</evidence>